<protein>
    <submittedName>
        <fullName evidence="7">Flagellar biogenesis protein FliO</fullName>
    </submittedName>
</protein>
<gene>
    <name evidence="7" type="ORF">HDF16_002334</name>
</gene>
<comment type="caution">
    <text evidence="7">The sequence shown here is derived from an EMBL/GenBank/DDBJ whole genome shotgun (WGS) entry which is preliminary data.</text>
</comment>
<dbReference type="InterPro" id="IPR022781">
    <property type="entry name" value="Flagellar_biosynth_FliO"/>
</dbReference>
<proteinExistence type="predicted"/>
<keyword evidence="2" id="KW-1003">Cell membrane</keyword>
<evidence type="ECO:0000313" key="8">
    <source>
        <dbReference type="Proteomes" id="UP000540989"/>
    </source>
</evidence>
<sequence length="156" mass="16896">MSESKTDRRKGLAARLSSILQHLKQAVLERSKRGKPRRMVLLEALQLGNRRQLFLVACDEHRFLVGAGSDRIGTLVAIPETSSEAVPGAASGDIKSQAAMQQAHAARGSERGRDPAWMRPSGFERTAGRGLQLVQRENATANGATVRKGLEAGRTQ</sequence>
<keyword evidence="7" id="KW-0282">Flagellum</keyword>
<evidence type="ECO:0000313" key="7">
    <source>
        <dbReference type="EMBL" id="MBB5057628.1"/>
    </source>
</evidence>
<evidence type="ECO:0000256" key="6">
    <source>
        <dbReference type="SAM" id="MobiDB-lite"/>
    </source>
</evidence>
<dbReference type="Pfam" id="PF04347">
    <property type="entry name" value="FliO"/>
    <property type="match status" value="1"/>
</dbReference>
<feature type="region of interest" description="Disordered" evidence="6">
    <location>
        <begin position="99"/>
        <end position="156"/>
    </location>
</feature>
<keyword evidence="4" id="KW-1133">Transmembrane helix</keyword>
<keyword evidence="8" id="KW-1185">Reference proteome</keyword>
<evidence type="ECO:0000256" key="1">
    <source>
        <dbReference type="ARBA" id="ARBA00004236"/>
    </source>
</evidence>
<dbReference type="GO" id="GO:0044781">
    <property type="term" value="P:bacterial-type flagellum organization"/>
    <property type="evidence" value="ECO:0007669"/>
    <property type="project" value="InterPro"/>
</dbReference>
<keyword evidence="5" id="KW-0472">Membrane</keyword>
<dbReference type="AlphaFoldDB" id="A0A7W7ZD94"/>
<accession>A0A7W7ZD94</accession>
<evidence type="ECO:0000256" key="4">
    <source>
        <dbReference type="ARBA" id="ARBA00022989"/>
    </source>
</evidence>
<dbReference type="RefSeq" id="WP_184216665.1">
    <property type="nucleotide sequence ID" value="NZ_JACHIP010000003.1"/>
</dbReference>
<comment type="subcellular location">
    <subcellularLocation>
        <location evidence="1">Cell membrane</location>
    </subcellularLocation>
</comment>
<name>A0A7W7ZD94_9BACT</name>
<keyword evidence="3" id="KW-0812">Transmembrane</keyword>
<dbReference type="EMBL" id="JACHIP010000003">
    <property type="protein sequence ID" value="MBB5057628.1"/>
    <property type="molecule type" value="Genomic_DNA"/>
</dbReference>
<evidence type="ECO:0000256" key="3">
    <source>
        <dbReference type="ARBA" id="ARBA00022692"/>
    </source>
</evidence>
<evidence type="ECO:0000256" key="5">
    <source>
        <dbReference type="ARBA" id="ARBA00023136"/>
    </source>
</evidence>
<evidence type="ECO:0000256" key="2">
    <source>
        <dbReference type="ARBA" id="ARBA00022475"/>
    </source>
</evidence>
<keyword evidence="7" id="KW-0966">Cell projection</keyword>
<keyword evidence="7" id="KW-0969">Cilium</keyword>
<dbReference type="Proteomes" id="UP000540989">
    <property type="component" value="Unassembled WGS sequence"/>
</dbReference>
<organism evidence="7 8">
    <name type="scientific">Granulicella aggregans</name>
    <dbReference type="NCBI Taxonomy" id="474949"/>
    <lineage>
        <taxon>Bacteria</taxon>
        <taxon>Pseudomonadati</taxon>
        <taxon>Acidobacteriota</taxon>
        <taxon>Terriglobia</taxon>
        <taxon>Terriglobales</taxon>
        <taxon>Acidobacteriaceae</taxon>
        <taxon>Granulicella</taxon>
    </lineage>
</organism>
<reference evidence="7 8" key="1">
    <citation type="submission" date="2020-08" db="EMBL/GenBank/DDBJ databases">
        <title>Genomic Encyclopedia of Type Strains, Phase IV (KMG-V): Genome sequencing to study the core and pangenomes of soil and plant-associated prokaryotes.</title>
        <authorList>
            <person name="Whitman W."/>
        </authorList>
    </citation>
    <scope>NUCLEOTIDE SEQUENCE [LARGE SCALE GENOMIC DNA]</scope>
    <source>
        <strain evidence="7 8">M8UP14</strain>
    </source>
</reference>
<dbReference type="GO" id="GO:0016020">
    <property type="term" value="C:membrane"/>
    <property type="evidence" value="ECO:0007669"/>
    <property type="project" value="InterPro"/>
</dbReference>
<feature type="compositionally biased region" description="Basic and acidic residues" evidence="6">
    <location>
        <begin position="107"/>
        <end position="116"/>
    </location>
</feature>